<dbReference type="SUPFAM" id="SSF160214">
    <property type="entry name" value="FlaG-like"/>
    <property type="match status" value="1"/>
</dbReference>
<dbReference type="EMBL" id="JALJXV010000006">
    <property type="protein sequence ID" value="MCP1675612.1"/>
    <property type="molecule type" value="Genomic_DNA"/>
</dbReference>
<sequence>MDRADLTLLAPMMPRQQTDRSQNVPSIERVDADGRGRAPQVESVTAEDVDNAVATLNDFVQVVRRDLQFSVDETSGRTVITVLDSETEEVVRQIPPERLVAAAENVQRLQGLLFEAEA</sequence>
<feature type="region of interest" description="Disordered" evidence="1">
    <location>
        <begin position="1"/>
        <end position="45"/>
    </location>
</feature>
<evidence type="ECO:0000313" key="2">
    <source>
        <dbReference type="EMBL" id="MCP1675612.1"/>
    </source>
</evidence>
<evidence type="ECO:0000256" key="1">
    <source>
        <dbReference type="SAM" id="MobiDB-lite"/>
    </source>
</evidence>
<keyword evidence="2" id="KW-0969">Cilium</keyword>
<protein>
    <submittedName>
        <fullName evidence="2">Flagellar protein FlaG</fullName>
    </submittedName>
</protein>
<gene>
    <name evidence="2" type="ORF">J2T57_002762</name>
</gene>
<feature type="compositionally biased region" description="Polar residues" evidence="1">
    <location>
        <begin position="15"/>
        <end position="25"/>
    </location>
</feature>
<evidence type="ECO:0000313" key="3">
    <source>
        <dbReference type="Proteomes" id="UP001205843"/>
    </source>
</evidence>
<comment type="caution">
    <text evidence="2">The sequence shown here is derived from an EMBL/GenBank/DDBJ whole genome shotgun (WGS) entry which is preliminary data.</text>
</comment>
<keyword evidence="2" id="KW-0282">Flagellum</keyword>
<reference evidence="2" key="1">
    <citation type="submission" date="2022-03" db="EMBL/GenBank/DDBJ databases">
        <title>Genomic Encyclopedia of Type Strains, Phase III (KMG-III): the genomes of soil and plant-associated and newly described type strains.</title>
        <authorList>
            <person name="Whitman W."/>
        </authorList>
    </citation>
    <scope>NUCLEOTIDE SEQUENCE</scope>
    <source>
        <strain evidence="2">ANL 6-2</strain>
    </source>
</reference>
<dbReference type="Pfam" id="PF03646">
    <property type="entry name" value="FlaG"/>
    <property type="match status" value="1"/>
</dbReference>
<accession>A0AAE3G883</accession>
<dbReference type="InterPro" id="IPR035924">
    <property type="entry name" value="FlaG-like_sf"/>
</dbReference>
<dbReference type="Proteomes" id="UP001205843">
    <property type="component" value="Unassembled WGS sequence"/>
</dbReference>
<dbReference type="Gene3D" id="3.30.160.170">
    <property type="entry name" value="FlaG-like"/>
    <property type="match status" value="1"/>
</dbReference>
<dbReference type="PANTHER" id="PTHR37166">
    <property type="entry name" value="PROTEIN FLAG"/>
    <property type="match status" value="1"/>
</dbReference>
<organism evidence="2 3">
    <name type="scientific">Natronocella acetinitrilica</name>
    <dbReference type="NCBI Taxonomy" id="414046"/>
    <lineage>
        <taxon>Bacteria</taxon>
        <taxon>Pseudomonadati</taxon>
        <taxon>Pseudomonadota</taxon>
        <taxon>Gammaproteobacteria</taxon>
        <taxon>Chromatiales</taxon>
        <taxon>Ectothiorhodospiraceae</taxon>
        <taxon>Natronocella</taxon>
    </lineage>
</organism>
<dbReference type="InterPro" id="IPR005186">
    <property type="entry name" value="FlaG"/>
</dbReference>
<proteinExistence type="predicted"/>
<keyword evidence="3" id="KW-1185">Reference proteome</keyword>
<dbReference type="AlphaFoldDB" id="A0AAE3G883"/>
<dbReference type="PANTHER" id="PTHR37166:SF1">
    <property type="entry name" value="PROTEIN FLAG"/>
    <property type="match status" value="1"/>
</dbReference>
<name>A0AAE3G883_9GAMM</name>
<dbReference type="RefSeq" id="WP_253479207.1">
    <property type="nucleotide sequence ID" value="NZ_JALJXV010000006.1"/>
</dbReference>
<keyword evidence="2" id="KW-0966">Cell projection</keyword>